<dbReference type="KEGG" id="mmr:Mmar10_0270"/>
<dbReference type="HOGENOM" id="CLU_000445_91_2_5"/>
<dbReference type="InterPro" id="IPR043128">
    <property type="entry name" value="Rev_trsase/Diguanyl_cyclase"/>
</dbReference>
<dbReference type="SMART" id="SM00267">
    <property type="entry name" value="GGDEF"/>
    <property type="match status" value="1"/>
</dbReference>
<evidence type="ECO:0000313" key="5">
    <source>
        <dbReference type="Proteomes" id="UP000001964"/>
    </source>
</evidence>
<dbReference type="Gene3D" id="3.20.20.450">
    <property type="entry name" value="EAL domain"/>
    <property type="match status" value="1"/>
</dbReference>
<feature type="transmembrane region" description="Helical" evidence="1">
    <location>
        <begin position="247"/>
        <end position="269"/>
    </location>
</feature>
<keyword evidence="1" id="KW-0812">Transmembrane</keyword>
<keyword evidence="1" id="KW-1133">Transmembrane helix</keyword>
<dbReference type="Proteomes" id="UP000001964">
    <property type="component" value="Chromosome"/>
</dbReference>
<dbReference type="CDD" id="cd01948">
    <property type="entry name" value="EAL"/>
    <property type="match status" value="1"/>
</dbReference>
<dbReference type="InterPro" id="IPR001633">
    <property type="entry name" value="EAL_dom"/>
</dbReference>
<dbReference type="STRING" id="394221.Mmar10_0270"/>
<dbReference type="Pfam" id="PF00990">
    <property type="entry name" value="GGDEF"/>
    <property type="match status" value="1"/>
</dbReference>
<name>Q0AT24_MARMM</name>
<feature type="domain" description="EAL" evidence="2">
    <location>
        <begin position="463"/>
        <end position="712"/>
    </location>
</feature>
<dbReference type="NCBIfam" id="TIGR00254">
    <property type="entry name" value="GGDEF"/>
    <property type="match status" value="1"/>
</dbReference>
<evidence type="ECO:0000259" key="2">
    <source>
        <dbReference type="PROSITE" id="PS50883"/>
    </source>
</evidence>
<feature type="transmembrane region" description="Helical" evidence="1">
    <location>
        <begin position="12"/>
        <end position="35"/>
    </location>
</feature>
<protein>
    <submittedName>
        <fullName evidence="4">Diguanylate cyclase/phosphodiesterase</fullName>
    </submittedName>
</protein>
<dbReference type="eggNOG" id="COG5001">
    <property type="taxonomic scope" value="Bacteria"/>
</dbReference>
<evidence type="ECO:0000259" key="3">
    <source>
        <dbReference type="PROSITE" id="PS50887"/>
    </source>
</evidence>
<evidence type="ECO:0000256" key="1">
    <source>
        <dbReference type="SAM" id="Phobius"/>
    </source>
</evidence>
<proteinExistence type="predicted"/>
<reference evidence="4 5" key="1">
    <citation type="submission" date="2006-08" db="EMBL/GenBank/DDBJ databases">
        <title>Complete sequence of Maricaulis maris MCS10.</title>
        <authorList>
            <consortium name="US DOE Joint Genome Institute"/>
            <person name="Copeland A."/>
            <person name="Lucas S."/>
            <person name="Lapidus A."/>
            <person name="Barry K."/>
            <person name="Detter J.C."/>
            <person name="Glavina del Rio T."/>
            <person name="Hammon N."/>
            <person name="Israni S."/>
            <person name="Dalin E."/>
            <person name="Tice H."/>
            <person name="Pitluck S."/>
            <person name="Saunders E."/>
            <person name="Brettin T."/>
            <person name="Bruce D."/>
            <person name="Han C."/>
            <person name="Tapia R."/>
            <person name="Gilna P."/>
            <person name="Schmutz J."/>
            <person name="Larimer F."/>
            <person name="Land M."/>
            <person name="Hauser L."/>
            <person name="Kyrpides N."/>
            <person name="Mikhailova N."/>
            <person name="Viollier P."/>
            <person name="Stephens C."/>
            <person name="Richardson P."/>
        </authorList>
    </citation>
    <scope>NUCLEOTIDE SEQUENCE [LARGE SCALE GENOMIC DNA]</scope>
    <source>
        <strain evidence="4 5">MCS10</strain>
    </source>
</reference>
<dbReference type="CDD" id="cd01949">
    <property type="entry name" value="GGDEF"/>
    <property type="match status" value="1"/>
</dbReference>
<dbReference type="PANTHER" id="PTHR44757:SF2">
    <property type="entry name" value="BIOFILM ARCHITECTURE MAINTENANCE PROTEIN MBAA"/>
    <property type="match status" value="1"/>
</dbReference>
<dbReference type="InterPro" id="IPR052155">
    <property type="entry name" value="Biofilm_reg_signaling"/>
</dbReference>
<keyword evidence="5" id="KW-1185">Reference proteome</keyword>
<dbReference type="Pfam" id="PF00563">
    <property type="entry name" value="EAL"/>
    <property type="match status" value="1"/>
</dbReference>
<dbReference type="InterPro" id="IPR029787">
    <property type="entry name" value="Nucleotide_cyclase"/>
</dbReference>
<dbReference type="InterPro" id="IPR035919">
    <property type="entry name" value="EAL_sf"/>
</dbReference>
<keyword evidence="1" id="KW-0472">Membrane</keyword>
<dbReference type="Gene3D" id="3.30.70.270">
    <property type="match status" value="1"/>
</dbReference>
<dbReference type="OrthoDB" id="9814202at2"/>
<feature type="domain" description="GGDEF" evidence="3">
    <location>
        <begin position="320"/>
        <end position="454"/>
    </location>
</feature>
<gene>
    <name evidence="4" type="ordered locus">Mmar10_0270</name>
</gene>
<dbReference type="SUPFAM" id="SSF141868">
    <property type="entry name" value="EAL domain-like"/>
    <property type="match status" value="1"/>
</dbReference>
<organism evidence="4 5">
    <name type="scientific">Maricaulis maris (strain MCS10)</name>
    <name type="common">Caulobacter maris</name>
    <dbReference type="NCBI Taxonomy" id="394221"/>
    <lineage>
        <taxon>Bacteria</taxon>
        <taxon>Pseudomonadati</taxon>
        <taxon>Pseudomonadota</taxon>
        <taxon>Alphaproteobacteria</taxon>
        <taxon>Maricaulales</taxon>
        <taxon>Maricaulaceae</taxon>
        <taxon>Maricaulis</taxon>
    </lineage>
</organism>
<sequence length="713" mass="77606" precursor="true">MGRTLDSTLGRYINVATLLSLIASVLTIYFFVGALNRNAVQNDRQLLTAGLEAASRQNETWVADYGWWGELLELWNDRRKSVLTGSLASSFSDHSAFDFVGLYGVGDTEAMSWHRDTGERLRTDVLTGEHVQNLRADLVESYADNRFIATHYLKVDGELYLASVTVVGEYADRHSMTDPASDTIIVIGTALDEGFLAESEEVFLVSDVRIHQGALPRGTTGLEVTDDAGHTIGWLSWRASRPGLDTLRLTFLPLLAYIAAFFIGAQLIATKARALARHAAGNEKRAIIAAGTDNLSGLPNRHGFTSFTESTAATAAAARGEAAVIYIDLNGFKAVNDKAGHRAGDDVIRRVAHRFRGAVDADIHIARIGGDEFACALIGEDRTIAALDIARHLSDCLAKPFDIDGRLFEIGAAIGIAHSDSGHPKPFSQLIHDADLAMYRAKADQLDKPLIFNASLGLEADARRALEADIEAGLDRDEFFVVYQPIARASDGSTASVEALLRWEHPTRGAVPPDVFIPVAENSKLIRRLGDFVVRSVCEEIGAGASHTVSINLSPAQLNDARLCEHYLREIHAHGMTAEAIEFELTEAVLIDDFEQAKARLVELHDAGFKVNLDDFGTGFASVGYLHMLPFSKIKIDKTFVQTIGRGEGANKMLQALALLGDALSLDMVAEGVETEGQAAMLRLLGFEYLQGWHFGHPLPASQLKTRKRNHAA</sequence>
<evidence type="ECO:0000313" key="4">
    <source>
        <dbReference type="EMBL" id="ABI64563.1"/>
    </source>
</evidence>
<dbReference type="EMBL" id="CP000449">
    <property type="protein sequence ID" value="ABI64563.1"/>
    <property type="molecule type" value="Genomic_DNA"/>
</dbReference>
<dbReference type="PROSITE" id="PS50887">
    <property type="entry name" value="GGDEF"/>
    <property type="match status" value="1"/>
</dbReference>
<accession>Q0AT24</accession>
<dbReference type="RefSeq" id="WP_011642210.1">
    <property type="nucleotide sequence ID" value="NC_008347.1"/>
</dbReference>
<dbReference type="InterPro" id="IPR000160">
    <property type="entry name" value="GGDEF_dom"/>
</dbReference>
<dbReference type="SMART" id="SM00052">
    <property type="entry name" value="EAL"/>
    <property type="match status" value="1"/>
</dbReference>
<dbReference type="PROSITE" id="PS50883">
    <property type="entry name" value="EAL"/>
    <property type="match status" value="1"/>
</dbReference>
<dbReference type="AlphaFoldDB" id="Q0AT24"/>
<dbReference type="SUPFAM" id="SSF55073">
    <property type="entry name" value="Nucleotide cyclase"/>
    <property type="match status" value="1"/>
</dbReference>
<dbReference type="PANTHER" id="PTHR44757">
    <property type="entry name" value="DIGUANYLATE CYCLASE DGCP"/>
    <property type="match status" value="1"/>
</dbReference>